<evidence type="ECO:0000313" key="2">
    <source>
        <dbReference type="Proteomes" id="UP001153954"/>
    </source>
</evidence>
<proteinExistence type="predicted"/>
<dbReference type="Proteomes" id="UP001153954">
    <property type="component" value="Unassembled WGS sequence"/>
</dbReference>
<protein>
    <submittedName>
        <fullName evidence="1">Uncharacterized protein</fullName>
    </submittedName>
</protein>
<sequence>MKRADESPRISAKGTSLKASTIHKQRRLLTTPTSVFMSFFALTTGCMHSRLTKALRHQEIFAILNAQINTTSKHCKRTALTSPILASLYAKADLKEQTALWSLLCSSAE</sequence>
<keyword evidence="2" id="KW-1185">Reference proteome</keyword>
<dbReference type="AlphaFoldDB" id="A0AAU9U9N0"/>
<name>A0AAU9U9N0_EUPED</name>
<dbReference type="EMBL" id="CAKOGL010000014">
    <property type="protein sequence ID" value="CAH2094419.1"/>
    <property type="molecule type" value="Genomic_DNA"/>
</dbReference>
<comment type="caution">
    <text evidence="1">The sequence shown here is derived from an EMBL/GenBank/DDBJ whole genome shotgun (WGS) entry which is preliminary data.</text>
</comment>
<organism evidence="1 2">
    <name type="scientific">Euphydryas editha</name>
    <name type="common">Edith's checkerspot</name>
    <dbReference type="NCBI Taxonomy" id="104508"/>
    <lineage>
        <taxon>Eukaryota</taxon>
        <taxon>Metazoa</taxon>
        <taxon>Ecdysozoa</taxon>
        <taxon>Arthropoda</taxon>
        <taxon>Hexapoda</taxon>
        <taxon>Insecta</taxon>
        <taxon>Pterygota</taxon>
        <taxon>Neoptera</taxon>
        <taxon>Endopterygota</taxon>
        <taxon>Lepidoptera</taxon>
        <taxon>Glossata</taxon>
        <taxon>Ditrysia</taxon>
        <taxon>Papilionoidea</taxon>
        <taxon>Nymphalidae</taxon>
        <taxon>Nymphalinae</taxon>
        <taxon>Euphydryas</taxon>
    </lineage>
</organism>
<evidence type="ECO:0000313" key="1">
    <source>
        <dbReference type="EMBL" id="CAH2094419.1"/>
    </source>
</evidence>
<gene>
    <name evidence="1" type="ORF">EEDITHA_LOCUS9984</name>
</gene>
<accession>A0AAU9U9N0</accession>
<reference evidence="1" key="1">
    <citation type="submission" date="2022-03" db="EMBL/GenBank/DDBJ databases">
        <authorList>
            <person name="Tunstrom K."/>
        </authorList>
    </citation>
    <scope>NUCLEOTIDE SEQUENCE</scope>
</reference>